<organism evidence="1 2">
    <name type="scientific">Trifolium medium</name>
    <dbReference type="NCBI Taxonomy" id="97028"/>
    <lineage>
        <taxon>Eukaryota</taxon>
        <taxon>Viridiplantae</taxon>
        <taxon>Streptophyta</taxon>
        <taxon>Embryophyta</taxon>
        <taxon>Tracheophyta</taxon>
        <taxon>Spermatophyta</taxon>
        <taxon>Magnoliopsida</taxon>
        <taxon>eudicotyledons</taxon>
        <taxon>Gunneridae</taxon>
        <taxon>Pentapetalae</taxon>
        <taxon>rosids</taxon>
        <taxon>fabids</taxon>
        <taxon>Fabales</taxon>
        <taxon>Fabaceae</taxon>
        <taxon>Papilionoideae</taxon>
        <taxon>50 kb inversion clade</taxon>
        <taxon>NPAAA clade</taxon>
        <taxon>Hologalegina</taxon>
        <taxon>IRL clade</taxon>
        <taxon>Trifolieae</taxon>
        <taxon>Trifolium</taxon>
    </lineage>
</organism>
<name>A0A392MW35_9FABA</name>
<dbReference type="EMBL" id="LXQA010020574">
    <property type="protein sequence ID" value="MCH91513.1"/>
    <property type="molecule type" value="Genomic_DNA"/>
</dbReference>
<accession>A0A392MW35</accession>
<protein>
    <submittedName>
        <fullName evidence="1">Uncharacterized protein</fullName>
    </submittedName>
</protein>
<comment type="caution">
    <text evidence="1">The sequence shown here is derived from an EMBL/GenBank/DDBJ whole genome shotgun (WGS) entry which is preliminary data.</text>
</comment>
<keyword evidence="2" id="KW-1185">Reference proteome</keyword>
<sequence>MSGTEETTENRRLIDTITDPELDWVGPEPQDTPALHTVVEERRDGPKNWEVDILHEEARICSKFDEEGFAMYGFVFKDLRFCLPFNNFAMGYLGG</sequence>
<reference evidence="1 2" key="1">
    <citation type="journal article" date="2018" name="Front. Plant Sci.">
        <title>Red Clover (Trifolium pratense) and Zigzag Clover (T. medium) - A Picture of Genomic Similarities and Differences.</title>
        <authorList>
            <person name="Dluhosova J."/>
            <person name="Istvanek J."/>
            <person name="Nedelnik J."/>
            <person name="Repkova J."/>
        </authorList>
    </citation>
    <scope>NUCLEOTIDE SEQUENCE [LARGE SCALE GENOMIC DNA]</scope>
    <source>
        <strain evidence="2">cv. 10/8</strain>
        <tissue evidence="1">Leaf</tissue>
    </source>
</reference>
<dbReference type="AlphaFoldDB" id="A0A392MW35"/>
<evidence type="ECO:0000313" key="1">
    <source>
        <dbReference type="EMBL" id="MCH91513.1"/>
    </source>
</evidence>
<evidence type="ECO:0000313" key="2">
    <source>
        <dbReference type="Proteomes" id="UP000265520"/>
    </source>
</evidence>
<dbReference type="Proteomes" id="UP000265520">
    <property type="component" value="Unassembled WGS sequence"/>
</dbReference>
<proteinExistence type="predicted"/>